<dbReference type="Pfam" id="PF00632">
    <property type="entry name" value="HECT"/>
    <property type="match status" value="1"/>
</dbReference>
<dbReference type="Gene3D" id="3.90.1750.10">
    <property type="entry name" value="Hect, E3 ligase catalytic domains"/>
    <property type="match status" value="1"/>
</dbReference>
<dbReference type="InterPro" id="IPR050409">
    <property type="entry name" value="E3_ubiq-protein_ligase"/>
</dbReference>
<evidence type="ECO:0000256" key="2">
    <source>
        <dbReference type="ARBA" id="ARBA00004906"/>
    </source>
</evidence>
<dbReference type="EC" id="2.3.2.26" evidence="3"/>
<feature type="transmembrane region" description="Helical" evidence="8">
    <location>
        <begin position="48"/>
        <end position="68"/>
    </location>
</feature>
<feature type="compositionally biased region" description="Low complexity" evidence="7">
    <location>
        <begin position="353"/>
        <end position="366"/>
    </location>
</feature>
<gene>
    <name evidence="10" type="ORF">PCOR1329_LOCUS2466</name>
</gene>
<comment type="caution">
    <text evidence="6">Lacks conserved residue(s) required for the propagation of feature annotation.</text>
</comment>
<evidence type="ECO:0000256" key="5">
    <source>
        <dbReference type="ARBA" id="ARBA00022786"/>
    </source>
</evidence>
<evidence type="ECO:0000256" key="6">
    <source>
        <dbReference type="PROSITE-ProRule" id="PRU00104"/>
    </source>
</evidence>
<dbReference type="Proteomes" id="UP001189429">
    <property type="component" value="Unassembled WGS sequence"/>
</dbReference>
<evidence type="ECO:0000259" key="9">
    <source>
        <dbReference type="PROSITE" id="PS50237"/>
    </source>
</evidence>
<feature type="transmembrane region" description="Helical" evidence="8">
    <location>
        <begin position="7"/>
        <end position="28"/>
    </location>
</feature>
<dbReference type="SMART" id="SM00119">
    <property type="entry name" value="HECTc"/>
    <property type="match status" value="1"/>
</dbReference>
<evidence type="ECO:0000256" key="1">
    <source>
        <dbReference type="ARBA" id="ARBA00000885"/>
    </source>
</evidence>
<dbReference type="PANTHER" id="PTHR11254">
    <property type="entry name" value="HECT DOMAIN UBIQUITIN-PROTEIN LIGASE"/>
    <property type="match status" value="1"/>
</dbReference>
<feature type="region of interest" description="Disordered" evidence="7">
    <location>
        <begin position="103"/>
        <end position="127"/>
    </location>
</feature>
<keyword evidence="4" id="KW-0808">Transferase</keyword>
<feature type="domain" description="HECT" evidence="9">
    <location>
        <begin position="472"/>
        <end position="548"/>
    </location>
</feature>
<dbReference type="InterPro" id="IPR035983">
    <property type="entry name" value="Hect_E3_ubiquitin_ligase"/>
</dbReference>
<protein>
    <recommendedName>
        <fullName evidence="3">HECT-type E3 ubiquitin transferase</fullName>
        <ecNumber evidence="3">2.3.2.26</ecNumber>
    </recommendedName>
</protein>
<comment type="catalytic activity">
    <reaction evidence="1">
        <text>S-ubiquitinyl-[E2 ubiquitin-conjugating enzyme]-L-cysteine + [acceptor protein]-L-lysine = [E2 ubiquitin-conjugating enzyme]-L-cysteine + N(6)-ubiquitinyl-[acceptor protein]-L-lysine.</text>
        <dbReference type="EC" id="2.3.2.26"/>
    </reaction>
</comment>
<name>A0ABN9PJJ9_9DINO</name>
<sequence>MRLLLPLLAVLTEIVLNIVDFVFCRLWIWLGVFRGGRRALSKLSASEWIATALVHTWVFLGVYAILGIRLRRWHAKMLVEAEVRRAFQRPFRAKIERNDFLRQTSGPEDNADELDGDPDFDARPPKRSFSDQFLNNVEVLPEMDLRQLEARHAALLLARQAKLEEGFEFAVLPDAMSLEVRRSSLLDDSWSALLSAPDTELLAPRLLVSYVGEDGVDAGGLALDWFDAVGRELTAGAEDADSSSLFALGLSSRMLIPRPHAVGARGQGEEDGRLRRGRQLLAAGRFLALGVVHGGRPLTLPISPADLQVHPGRQRGPRGRGAAGPGLLPGARRPAAGARGPGRAERGPRRAARLPLGAHRAAARGGARARRLGPGGDGGERGRVPAAALRGLPVQRDPARPAVPAAGLLGRAAPGRPPGLRPLRGRHRLAAGRRGGAGRLRVAAVQRRRGGRGRAGRRLVLGRRPTLEEEGQRRHLLRFATGSGRLPPGGFAALSPRFQLAVCDVASPERLPHAHTCVNRLVLPRYGSPSVLRVKLLTALGERSFGRA</sequence>
<keyword evidence="5 6" id="KW-0833">Ubl conjugation pathway</keyword>
<keyword evidence="11" id="KW-1185">Reference proteome</keyword>
<organism evidence="10 11">
    <name type="scientific">Prorocentrum cordatum</name>
    <dbReference type="NCBI Taxonomy" id="2364126"/>
    <lineage>
        <taxon>Eukaryota</taxon>
        <taxon>Sar</taxon>
        <taxon>Alveolata</taxon>
        <taxon>Dinophyceae</taxon>
        <taxon>Prorocentrales</taxon>
        <taxon>Prorocentraceae</taxon>
        <taxon>Prorocentrum</taxon>
    </lineage>
</organism>
<evidence type="ECO:0000313" key="11">
    <source>
        <dbReference type="Proteomes" id="UP001189429"/>
    </source>
</evidence>
<feature type="region of interest" description="Disordered" evidence="7">
    <location>
        <begin position="303"/>
        <end position="384"/>
    </location>
</feature>
<dbReference type="PANTHER" id="PTHR11254:SF440">
    <property type="entry name" value="E3 UBIQUITIN-PROTEIN LIGASE NEDD-4"/>
    <property type="match status" value="1"/>
</dbReference>
<accession>A0ABN9PJJ9</accession>
<dbReference type="SUPFAM" id="SSF56204">
    <property type="entry name" value="Hect, E3 ligase catalytic domain"/>
    <property type="match status" value="2"/>
</dbReference>
<comment type="pathway">
    <text evidence="2">Protein modification; protein ubiquitination.</text>
</comment>
<dbReference type="EMBL" id="CAUYUJ010000623">
    <property type="protein sequence ID" value="CAK0791623.1"/>
    <property type="molecule type" value="Genomic_DNA"/>
</dbReference>
<evidence type="ECO:0000256" key="4">
    <source>
        <dbReference type="ARBA" id="ARBA00022679"/>
    </source>
</evidence>
<keyword evidence="8" id="KW-0812">Transmembrane</keyword>
<evidence type="ECO:0000256" key="8">
    <source>
        <dbReference type="SAM" id="Phobius"/>
    </source>
</evidence>
<evidence type="ECO:0000256" key="3">
    <source>
        <dbReference type="ARBA" id="ARBA00012485"/>
    </source>
</evidence>
<evidence type="ECO:0000256" key="7">
    <source>
        <dbReference type="SAM" id="MobiDB-lite"/>
    </source>
</evidence>
<comment type="caution">
    <text evidence="10">The sequence shown here is derived from an EMBL/GenBank/DDBJ whole genome shotgun (WGS) entry which is preliminary data.</text>
</comment>
<keyword evidence="8" id="KW-0472">Membrane</keyword>
<dbReference type="Gene3D" id="3.30.2410.10">
    <property type="entry name" value="Hect, E3 ligase catalytic domain"/>
    <property type="match status" value="1"/>
</dbReference>
<feature type="compositionally biased region" description="Acidic residues" evidence="7">
    <location>
        <begin position="109"/>
        <end position="119"/>
    </location>
</feature>
<dbReference type="PROSITE" id="PS50237">
    <property type="entry name" value="HECT"/>
    <property type="match status" value="2"/>
</dbReference>
<proteinExistence type="predicted"/>
<evidence type="ECO:0000313" key="10">
    <source>
        <dbReference type="EMBL" id="CAK0791623.1"/>
    </source>
</evidence>
<feature type="active site" description="Glycyl thioester intermediate" evidence="6">
    <location>
        <position position="517"/>
    </location>
</feature>
<feature type="compositionally biased region" description="Low complexity" evidence="7">
    <location>
        <begin position="325"/>
        <end position="338"/>
    </location>
</feature>
<dbReference type="InterPro" id="IPR000569">
    <property type="entry name" value="HECT_dom"/>
</dbReference>
<reference evidence="10" key="1">
    <citation type="submission" date="2023-10" db="EMBL/GenBank/DDBJ databases">
        <authorList>
            <person name="Chen Y."/>
            <person name="Shah S."/>
            <person name="Dougan E. K."/>
            <person name="Thang M."/>
            <person name="Chan C."/>
        </authorList>
    </citation>
    <scope>NUCLEOTIDE SEQUENCE [LARGE SCALE GENOMIC DNA]</scope>
</reference>
<keyword evidence="8" id="KW-1133">Transmembrane helix</keyword>
<feature type="domain" description="HECT" evidence="9">
    <location>
        <begin position="198"/>
        <end position="233"/>
    </location>
</feature>